<sequence>MNPEIRALNLQAEDSKRQWEDFLIGLGIQDFSDTEVSQLDQTLGLFSDGQLVATGSAAGNILKYVAVNHTDLESAGYFNRVVSALLTNLSQRGIFHVLVYTKPQYSLSFQRVGFQEIVHSETAAFLETGDTSISDYLAKLPHDSSGQAGAIVMNANPFTLGHRFLVEQAATQCDRVYVFVVSTNRSLFSAKERLDLVRAGTADLKNVIVVPGADYLVSYATFPAYFLSATTDKIVYQTTIDALIFKERIAPEIGIATRFLGTEPQSKTTDTYNQVLQRVLPPAVRVTVLPRKTAPDGQVISARVVRYAIKNDMIKSVQAIVPVSTYTFLNNHLEELQQRIKKGMKIDGN</sequence>
<dbReference type="EC" id="6.2.1.22" evidence="3"/>
<evidence type="ECO:0000313" key="6">
    <source>
        <dbReference type="Proteomes" id="UP000051586"/>
    </source>
</evidence>
<organism evidence="5 6">
    <name type="scientific">Fructilactobacillus florum DSM 22689 = JCM 16035</name>
    <dbReference type="NCBI Taxonomy" id="1423745"/>
    <lineage>
        <taxon>Bacteria</taxon>
        <taxon>Bacillati</taxon>
        <taxon>Bacillota</taxon>
        <taxon>Bacilli</taxon>
        <taxon>Lactobacillales</taxon>
        <taxon>Lactobacillaceae</taxon>
        <taxon>Fructilactobacillus</taxon>
    </lineage>
</organism>
<dbReference type="NCBIfam" id="TIGR00125">
    <property type="entry name" value="cyt_tran_rel"/>
    <property type="match status" value="1"/>
</dbReference>
<dbReference type="InterPro" id="IPR005216">
    <property type="entry name" value="Citrate_lyase_ligase"/>
</dbReference>
<gene>
    <name evidence="5" type="ORF">FC87_GL001006</name>
</gene>
<dbReference type="EMBL" id="AYZI01000006">
    <property type="protein sequence ID" value="KRM91286.1"/>
    <property type="molecule type" value="Genomic_DNA"/>
</dbReference>
<dbReference type="STRING" id="1423745.GCA_001311215_01173"/>
<dbReference type="AlphaFoldDB" id="A0A0R2CT86"/>
<keyword evidence="5" id="KW-0456">Lyase</keyword>
<dbReference type="InterPro" id="IPR014729">
    <property type="entry name" value="Rossmann-like_a/b/a_fold"/>
</dbReference>
<name>A0A0R2CT86_9LACO</name>
<comment type="catalytic activity">
    <reaction evidence="3">
        <text>holo-[citrate lyase ACP] + acetate + ATP = acetyl-[citrate lyase ACP] + AMP + diphosphate</text>
        <dbReference type="Rhea" id="RHEA:23788"/>
        <dbReference type="Rhea" id="RHEA-COMP:10158"/>
        <dbReference type="Rhea" id="RHEA-COMP:13710"/>
        <dbReference type="ChEBI" id="CHEBI:30089"/>
        <dbReference type="ChEBI" id="CHEBI:30616"/>
        <dbReference type="ChEBI" id="CHEBI:33019"/>
        <dbReference type="ChEBI" id="CHEBI:82683"/>
        <dbReference type="ChEBI" id="CHEBI:137976"/>
        <dbReference type="ChEBI" id="CHEBI:456215"/>
        <dbReference type="EC" id="6.2.1.22"/>
    </reaction>
</comment>
<comment type="caution">
    <text evidence="5">The sequence shown here is derived from an EMBL/GenBank/DDBJ whole genome shotgun (WGS) entry which is preliminary data.</text>
</comment>
<dbReference type="PANTHER" id="PTHR40599:SF1">
    <property type="entry name" value="[CITRATE [PRO-3S]-LYASE] LIGASE"/>
    <property type="match status" value="1"/>
</dbReference>
<dbReference type="GO" id="GO:0016829">
    <property type="term" value="F:lyase activity"/>
    <property type="evidence" value="ECO:0007669"/>
    <property type="project" value="UniProtKB-KW"/>
</dbReference>
<evidence type="ECO:0000256" key="1">
    <source>
        <dbReference type="ARBA" id="ARBA00022741"/>
    </source>
</evidence>
<keyword evidence="2 3" id="KW-0067">ATP-binding</keyword>
<evidence type="ECO:0000259" key="4">
    <source>
        <dbReference type="SMART" id="SM00764"/>
    </source>
</evidence>
<accession>A0A0R2CT86</accession>
<dbReference type="GO" id="GO:0008771">
    <property type="term" value="F:[citrate (pro-3S)-lyase] ligase activity"/>
    <property type="evidence" value="ECO:0007669"/>
    <property type="project" value="UniProtKB-EC"/>
</dbReference>
<dbReference type="InterPro" id="IPR013166">
    <property type="entry name" value="Citrate_lyase_ligase_C"/>
</dbReference>
<proteinExistence type="predicted"/>
<comment type="function">
    <text evidence="3">Acetylation of prosthetic group (2-(5''-phosphoribosyl)-3'-dephosphocoenzyme-A) of the gamma subunit of citrate lyase.</text>
</comment>
<dbReference type="GO" id="GO:0005524">
    <property type="term" value="F:ATP binding"/>
    <property type="evidence" value="ECO:0007669"/>
    <property type="project" value="UniProtKB-UniRule"/>
</dbReference>
<keyword evidence="1 3" id="KW-0547">Nucleotide-binding</keyword>
<evidence type="ECO:0000256" key="2">
    <source>
        <dbReference type="ARBA" id="ARBA00022840"/>
    </source>
</evidence>
<dbReference type="NCBIfam" id="TIGR00124">
    <property type="entry name" value="cit_ly_ligase"/>
    <property type="match status" value="1"/>
</dbReference>
<dbReference type="Proteomes" id="UP000051586">
    <property type="component" value="Unassembled WGS sequence"/>
</dbReference>
<feature type="domain" description="Citrate lyase ligase C-terminal" evidence="4">
    <location>
        <begin position="148"/>
        <end position="329"/>
    </location>
</feature>
<evidence type="ECO:0000256" key="3">
    <source>
        <dbReference type="PIRNR" id="PIRNR005751"/>
    </source>
</evidence>
<dbReference type="PATRIC" id="fig|1423745.4.peg.1069"/>
<dbReference type="SMART" id="SM00764">
    <property type="entry name" value="Citrate_ly_lig"/>
    <property type="match status" value="1"/>
</dbReference>
<dbReference type="InterPro" id="IPR004821">
    <property type="entry name" value="Cyt_trans-like"/>
</dbReference>
<dbReference type="PIRSF" id="PIRSF005751">
    <property type="entry name" value="Acet_citr_lig"/>
    <property type="match status" value="1"/>
</dbReference>
<dbReference type="SUPFAM" id="SSF52374">
    <property type="entry name" value="Nucleotidylyl transferase"/>
    <property type="match status" value="1"/>
</dbReference>
<dbReference type="Pfam" id="PF08218">
    <property type="entry name" value="Citrate_ly_lig"/>
    <property type="match status" value="1"/>
</dbReference>
<dbReference type="Gene3D" id="3.40.50.620">
    <property type="entry name" value="HUPs"/>
    <property type="match status" value="1"/>
</dbReference>
<evidence type="ECO:0000313" key="5">
    <source>
        <dbReference type="EMBL" id="KRM91286.1"/>
    </source>
</evidence>
<dbReference type="PANTHER" id="PTHR40599">
    <property type="entry name" value="[CITRATE [PRO-3S]-LYASE] LIGASE"/>
    <property type="match status" value="1"/>
</dbReference>
<dbReference type="RefSeq" id="WP_035421830.1">
    <property type="nucleotide sequence ID" value="NZ_AYZI01000006.1"/>
</dbReference>
<protein>
    <recommendedName>
        <fullName evidence="3">[Citrate [pro-3S]-lyase] ligase</fullName>
        <ecNumber evidence="3">6.2.1.22</ecNumber>
    </recommendedName>
</protein>
<keyword evidence="3 5" id="KW-0436">Ligase</keyword>
<reference evidence="5 6" key="1">
    <citation type="journal article" date="2015" name="Genome Announc.">
        <title>Expanding the biotechnology potential of lactobacilli through comparative genomics of 213 strains and associated genera.</title>
        <authorList>
            <person name="Sun Z."/>
            <person name="Harris H.M."/>
            <person name="McCann A."/>
            <person name="Guo C."/>
            <person name="Argimon S."/>
            <person name="Zhang W."/>
            <person name="Yang X."/>
            <person name="Jeffery I.B."/>
            <person name="Cooney J.C."/>
            <person name="Kagawa T.F."/>
            <person name="Liu W."/>
            <person name="Song Y."/>
            <person name="Salvetti E."/>
            <person name="Wrobel A."/>
            <person name="Rasinkangas P."/>
            <person name="Parkhill J."/>
            <person name="Rea M.C."/>
            <person name="O'Sullivan O."/>
            <person name="Ritari J."/>
            <person name="Douillard F.P."/>
            <person name="Paul Ross R."/>
            <person name="Yang R."/>
            <person name="Briner A.E."/>
            <person name="Felis G.E."/>
            <person name="de Vos W.M."/>
            <person name="Barrangou R."/>
            <person name="Klaenhammer T.R."/>
            <person name="Caufield P.W."/>
            <person name="Cui Y."/>
            <person name="Zhang H."/>
            <person name="O'Toole P.W."/>
        </authorList>
    </citation>
    <scope>NUCLEOTIDE SEQUENCE [LARGE SCALE GENOMIC DNA]</scope>
    <source>
        <strain evidence="5 6">DSM 22689</strain>
    </source>
</reference>